<dbReference type="InterPro" id="IPR029052">
    <property type="entry name" value="Metallo-depent_PP-like"/>
</dbReference>
<dbReference type="GO" id="GO:0006260">
    <property type="term" value="P:DNA replication"/>
    <property type="evidence" value="ECO:0007669"/>
    <property type="project" value="UniProtKB-KW"/>
</dbReference>
<dbReference type="InterPro" id="IPR004593">
    <property type="entry name" value="SbcD"/>
</dbReference>
<proteinExistence type="inferred from homology"/>
<evidence type="ECO:0000256" key="1">
    <source>
        <dbReference type="ARBA" id="ARBA00010555"/>
    </source>
</evidence>
<dbReference type="STRING" id="1552.A7L45_20340"/>
<keyword evidence="7" id="KW-0255">Endonuclease</keyword>
<evidence type="ECO:0000256" key="5">
    <source>
        <dbReference type="ARBA" id="ARBA00022801"/>
    </source>
</evidence>
<evidence type="ECO:0000256" key="4">
    <source>
        <dbReference type="ARBA" id="ARBA00022722"/>
    </source>
</evidence>
<evidence type="ECO:0000256" key="6">
    <source>
        <dbReference type="ARBA" id="ARBA00022839"/>
    </source>
</evidence>
<organism evidence="10 11">
    <name type="scientific">Clostridium estertheticum subsp. estertheticum</name>
    <dbReference type="NCBI Taxonomy" id="1552"/>
    <lineage>
        <taxon>Bacteria</taxon>
        <taxon>Bacillati</taxon>
        <taxon>Bacillota</taxon>
        <taxon>Clostridia</taxon>
        <taxon>Eubacteriales</taxon>
        <taxon>Clostridiaceae</taxon>
        <taxon>Clostridium</taxon>
    </lineage>
</organism>
<dbReference type="Gene3D" id="3.60.21.10">
    <property type="match status" value="1"/>
</dbReference>
<keyword evidence="6 7" id="KW-0269">Exonuclease</keyword>
<dbReference type="NCBIfam" id="TIGR00619">
    <property type="entry name" value="sbcd"/>
    <property type="match status" value="1"/>
</dbReference>
<comment type="similarity">
    <text evidence="1 7">Belongs to the SbcD family.</text>
</comment>
<dbReference type="InterPro" id="IPR050535">
    <property type="entry name" value="DNA_Repair-Maintenance_Comp"/>
</dbReference>
<dbReference type="Pfam" id="PF00149">
    <property type="entry name" value="Metallophos"/>
    <property type="match status" value="1"/>
</dbReference>
<evidence type="ECO:0000256" key="2">
    <source>
        <dbReference type="ARBA" id="ARBA00011322"/>
    </source>
</evidence>
<accession>A0A1J0GMV9</accession>
<dbReference type="PANTHER" id="PTHR30337:SF0">
    <property type="entry name" value="NUCLEASE SBCCD SUBUNIT D"/>
    <property type="match status" value="1"/>
</dbReference>
<evidence type="ECO:0000259" key="9">
    <source>
        <dbReference type="Pfam" id="PF12320"/>
    </source>
</evidence>
<evidence type="ECO:0000313" key="10">
    <source>
        <dbReference type="EMBL" id="APC42238.1"/>
    </source>
</evidence>
<dbReference type="RefSeq" id="WP_071614530.1">
    <property type="nucleotide sequence ID" value="NZ_CP015756.1"/>
</dbReference>
<dbReference type="GO" id="GO:0008408">
    <property type="term" value="F:3'-5' exonuclease activity"/>
    <property type="evidence" value="ECO:0007669"/>
    <property type="project" value="InterPro"/>
</dbReference>
<keyword evidence="5 7" id="KW-0378">Hydrolase</keyword>
<comment type="subunit">
    <text evidence="2 7">Heterodimer of SbcC and SbcD.</text>
</comment>
<protein>
    <recommendedName>
        <fullName evidence="3 7">Nuclease SbcCD subunit D</fullName>
    </recommendedName>
</protein>
<dbReference type="GO" id="GO:0006310">
    <property type="term" value="P:DNA recombination"/>
    <property type="evidence" value="ECO:0007669"/>
    <property type="project" value="UniProtKB-KW"/>
</dbReference>
<name>A0A1J0GMV9_9CLOT</name>
<dbReference type="InterPro" id="IPR004843">
    <property type="entry name" value="Calcineurin-like_PHP"/>
</dbReference>
<dbReference type="Pfam" id="PF12320">
    <property type="entry name" value="SbcD_C"/>
    <property type="match status" value="1"/>
</dbReference>
<dbReference type="InterPro" id="IPR026843">
    <property type="entry name" value="SbcD_C"/>
</dbReference>
<dbReference type="GO" id="GO:0004519">
    <property type="term" value="F:endonuclease activity"/>
    <property type="evidence" value="ECO:0007669"/>
    <property type="project" value="UniProtKB-KW"/>
</dbReference>
<dbReference type="PANTHER" id="PTHR30337">
    <property type="entry name" value="COMPONENT OF ATP-DEPENDENT DSDNA EXONUCLEASE"/>
    <property type="match status" value="1"/>
</dbReference>
<gene>
    <name evidence="7" type="primary">sbcD</name>
    <name evidence="10" type="ORF">A7L45_20340</name>
</gene>
<dbReference type="InterPro" id="IPR041796">
    <property type="entry name" value="Mre11_N"/>
</dbReference>
<feature type="domain" description="Calcineurin-like phosphoesterase" evidence="8">
    <location>
        <begin position="1"/>
        <end position="247"/>
    </location>
</feature>
<evidence type="ECO:0000256" key="7">
    <source>
        <dbReference type="RuleBase" id="RU363069"/>
    </source>
</evidence>
<keyword evidence="11" id="KW-1185">Reference proteome</keyword>
<keyword evidence="4 7" id="KW-0540">Nuclease</keyword>
<dbReference type="AlphaFoldDB" id="A0A1J0GMV9"/>
<dbReference type="SUPFAM" id="SSF56300">
    <property type="entry name" value="Metallo-dependent phosphatases"/>
    <property type="match status" value="1"/>
</dbReference>
<dbReference type="CDD" id="cd00840">
    <property type="entry name" value="MPP_Mre11_N"/>
    <property type="match status" value="1"/>
</dbReference>
<feature type="domain" description="Nuclease SbcCD subunit D C-terminal" evidence="9">
    <location>
        <begin position="298"/>
        <end position="384"/>
    </location>
</feature>
<comment type="function">
    <text evidence="7">SbcCD cleaves DNA hairpin structures. These structures can inhibit DNA replication and are intermediates in certain DNA recombination reactions. The complex acts as a 3'-&gt;5' double strand exonuclease that can open hairpins. It also has a 5' single-strand endonuclease activity.</text>
</comment>
<keyword evidence="7" id="KW-0233">DNA recombination</keyword>
<evidence type="ECO:0000313" key="11">
    <source>
        <dbReference type="Proteomes" id="UP000182569"/>
    </source>
</evidence>
<sequence length="418" mass="47410">MRILHTSDWHLGKTLEQYSRLEEQEEFLKEFREIVKDNDIDLVLIAGDIYDNGNPPAKAEKMFYSTISDITSSGKTAVLVIAGNHDNPERLVAASSLAYEHGVILLGEPKSIARQGVFGEYNTDDNYDFEIIESGEGYVELSIRGEKAVIITLPYPSEKRLNEVLTTELNDEDRQKSYSDRIGELFDDLSLKYRDDTINLVISHLYVMGGEESGSERSIQLGGSLSVSPSKFPKKAQYCALGHLHRPQKVPGTKGKIRYSGSPIQYSKSEINYSKGAYIVDVKAGLEAEISNILFRNYKPIEIWKCDSTEVALEKCKLEGEKKIWVYLEIKTKEIISTENIKEMKRLRPDIVSIQPIIDEIEDSKELKESLREKSMEEMFKEYFVLAKGGLEPTSELMDLFLSIALDEEETKDETSKS</sequence>
<keyword evidence="7" id="KW-0235">DNA replication</keyword>
<dbReference type="OrthoDB" id="9773856at2"/>
<dbReference type="KEGG" id="ceu:A7L45_20340"/>
<dbReference type="EMBL" id="CP015756">
    <property type="protein sequence ID" value="APC42238.1"/>
    <property type="molecule type" value="Genomic_DNA"/>
</dbReference>
<dbReference type="Proteomes" id="UP000182569">
    <property type="component" value="Chromosome"/>
</dbReference>
<evidence type="ECO:0000259" key="8">
    <source>
        <dbReference type="Pfam" id="PF00149"/>
    </source>
</evidence>
<evidence type="ECO:0000256" key="3">
    <source>
        <dbReference type="ARBA" id="ARBA00013365"/>
    </source>
</evidence>
<reference evidence="11" key="1">
    <citation type="journal article" date="2016" name="Front. Microbiol.">
        <title>Complete Genome Sequence of Clostridium estertheticum DSM 8809, a Microbe Identified in Spoiled Vacuum Packed Beef.</title>
        <authorList>
            <person name="Yu Z."/>
            <person name="Gunn L."/>
            <person name="Brennan E."/>
            <person name="Reid R."/>
            <person name="Wall P.G."/>
            <person name="Gaora O.P."/>
            <person name="Hurley D."/>
            <person name="Bolton D."/>
            <person name="Fanning S."/>
        </authorList>
    </citation>
    <scope>NUCLEOTIDE SEQUENCE [LARGE SCALE GENOMIC DNA]</scope>
    <source>
        <strain evidence="11">DSM 8809</strain>
    </source>
</reference>